<proteinExistence type="predicted"/>
<dbReference type="SUPFAM" id="SSF51735">
    <property type="entry name" value="NAD(P)-binding Rossmann-fold domains"/>
    <property type="match status" value="1"/>
</dbReference>
<dbReference type="KEGG" id="och:CES85_3580"/>
<dbReference type="InterPro" id="IPR036291">
    <property type="entry name" value="NAD(P)-bd_dom_sf"/>
</dbReference>
<evidence type="ECO:0000313" key="2">
    <source>
        <dbReference type="EMBL" id="ASV87907.1"/>
    </source>
</evidence>
<dbReference type="PANTHER" id="PTHR43796">
    <property type="entry name" value="CARBOXYNORSPERMIDINE SYNTHASE"/>
    <property type="match status" value="1"/>
</dbReference>
<sequence length="378" mass="40902">MGRITVCEAVAFPFVTHVTVADLNFEKAKLAAWGAGGKASAVHCNVMDVEGLGQLVASHDVVLNTVGPFYRFGLSILNTVLGAGKHYADICDDWEAMLDMLELDPKAKSTGSLALLGMGASPGITNLLAKSISASFDQVDELFTGWSLDVQEEDLGNGHNKQTEMPNAATIHWLQQLTGTVRQLEGGLLRDVKPLQRRVIDYPGIGTLPVWNVGHPEGVTLPRVFPGLKTCANVMIGDDQDFQDLKSLTSLIDHHVMSLEQAARYLDESSVERLPTEDIKASTQPQLFAWAKGTHNGQNAIASAHLCALPQGGMGAATSIPLAMSLPFFARRLNGRSGVFTPEEFIAPEEFFDELSLRCLNSIDSGSPFIVRHFQYVG</sequence>
<dbReference type="AlphaFoldDB" id="A0A248UM26"/>
<dbReference type="InterPro" id="IPR005097">
    <property type="entry name" value="Sacchrp_dh_NADP-bd"/>
</dbReference>
<dbReference type="EMBL" id="CP022605">
    <property type="protein sequence ID" value="ASV87907.1"/>
    <property type="molecule type" value="Genomic_DNA"/>
</dbReference>
<accession>A0A248UM26</accession>
<keyword evidence="2" id="KW-0614">Plasmid</keyword>
<name>A0A248UM26_9HYPH</name>
<dbReference type="Pfam" id="PF03435">
    <property type="entry name" value="Sacchrp_dh_NADP"/>
    <property type="match status" value="1"/>
</dbReference>
<dbReference type="Gene3D" id="3.40.50.720">
    <property type="entry name" value="NAD(P)-binding Rossmann-like Domain"/>
    <property type="match status" value="1"/>
</dbReference>
<dbReference type="PANTHER" id="PTHR43796:SF2">
    <property type="entry name" value="CARBOXYNORSPERMIDINE SYNTHASE"/>
    <property type="match status" value="1"/>
</dbReference>
<protein>
    <submittedName>
        <fullName evidence="2">Saccharopine dehydrogenase family protein</fullName>
    </submittedName>
</protein>
<feature type="domain" description="Saccharopine dehydrogenase NADP binding" evidence="1">
    <location>
        <begin position="12"/>
        <end position="114"/>
    </location>
</feature>
<geneLocation type="plasmid" evidence="2 3">
    <name>unnamed1</name>
</geneLocation>
<dbReference type="Proteomes" id="UP000215256">
    <property type="component" value="Plasmid unnamed1"/>
</dbReference>
<organism evidence="2 3">
    <name type="scientific">Ochrobactrum quorumnocens</name>
    <dbReference type="NCBI Taxonomy" id="271865"/>
    <lineage>
        <taxon>Bacteria</taxon>
        <taxon>Pseudomonadati</taxon>
        <taxon>Pseudomonadota</taxon>
        <taxon>Alphaproteobacteria</taxon>
        <taxon>Hyphomicrobiales</taxon>
        <taxon>Brucellaceae</taxon>
        <taxon>Brucella/Ochrobactrum group</taxon>
        <taxon>Ochrobactrum</taxon>
    </lineage>
</organism>
<reference evidence="2 3" key="1">
    <citation type="submission" date="2017-07" db="EMBL/GenBank/DDBJ databases">
        <title>Phylogenetic study on the rhizospheric bacterium Ochrobactrum sp. A44.</title>
        <authorList>
            <person name="Krzyzanowska D.M."/>
            <person name="Ossowicki A."/>
            <person name="Rajewska M."/>
            <person name="Maciag T."/>
            <person name="Kaczynski Z."/>
            <person name="Czerwicka M."/>
            <person name="Jafra S."/>
        </authorList>
    </citation>
    <scope>NUCLEOTIDE SEQUENCE [LARGE SCALE GENOMIC DNA]</scope>
    <source>
        <strain evidence="2 3">A44</strain>
        <plasmid evidence="2 3">unnamed1</plasmid>
    </source>
</reference>
<gene>
    <name evidence="2" type="ORF">CES85_3580</name>
</gene>
<evidence type="ECO:0000259" key="1">
    <source>
        <dbReference type="Pfam" id="PF03435"/>
    </source>
</evidence>
<dbReference type="Gene3D" id="3.30.360.10">
    <property type="entry name" value="Dihydrodipicolinate Reductase, domain 2"/>
    <property type="match status" value="1"/>
</dbReference>
<evidence type="ECO:0000313" key="3">
    <source>
        <dbReference type="Proteomes" id="UP000215256"/>
    </source>
</evidence>